<keyword evidence="1" id="KW-0336">GPI-anchor</keyword>
<dbReference type="PANTHER" id="PTHR10443:SF9">
    <property type="entry name" value="DIPEPTIDASE 2"/>
    <property type="match status" value="1"/>
</dbReference>
<comment type="subcellular location">
    <subcellularLocation>
        <location evidence="1">Membrane</location>
        <topology evidence="1">Lipid-anchor</topology>
        <topology evidence="1">GPI-anchor</topology>
    </subcellularLocation>
</comment>
<keyword evidence="1" id="KW-0482">Metalloprotease</keyword>
<dbReference type="OMA" id="SRHNVFG"/>
<dbReference type="InterPro" id="IPR000180">
    <property type="entry name" value="Dipep_AS"/>
</dbReference>
<keyword evidence="1" id="KW-0325">Glycoprotein</keyword>
<dbReference type="GO" id="GO:0046872">
    <property type="term" value="F:metal ion binding"/>
    <property type="evidence" value="ECO:0007669"/>
    <property type="project" value="UniProtKB-UniRule"/>
</dbReference>
<evidence type="ECO:0000313" key="3">
    <source>
        <dbReference type="Proteomes" id="UP000694546"/>
    </source>
</evidence>
<name>A0A8C4YZN3_GADMO</name>
<protein>
    <recommendedName>
        <fullName evidence="1">Dipeptidase</fullName>
        <ecNumber evidence="1">3.4.13.19</ecNumber>
    </recommendedName>
</protein>
<comment type="similarity">
    <text evidence="1">Belongs to the metallo-dependent hydrolases superfamily. Peptidase M19 family.</text>
</comment>
<proteinExistence type="inferred from homology"/>
<gene>
    <name evidence="2" type="primary">dpep2</name>
</gene>
<keyword evidence="1" id="KW-1015">Disulfide bond</keyword>
<keyword evidence="3" id="KW-1185">Reference proteome</keyword>
<reference evidence="2" key="2">
    <citation type="submission" date="2025-09" db="UniProtKB">
        <authorList>
            <consortium name="Ensembl"/>
        </authorList>
    </citation>
    <scope>IDENTIFICATION</scope>
</reference>
<dbReference type="InterPro" id="IPR008257">
    <property type="entry name" value="Pept_M19"/>
</dbReference>
<comment type="cofactor">
    <cofactor evidence="1">
        <name>Zn(2+)</name>
        <dbReference type="ChEBI" id="CHEBI:29105"/>
    </cofactor>
</comment>
<dbReference type="Ensembl" id="ENSGMOT00000004313.2">
    <property type="protein sequence ID" value="ENSGMOP00000004184.2"/>
    <property type="gene ID" value="ENSGMOG00000003940.2"/>
</dbReference>
<keyword evidence="1" id="KW-0378">Hydrolase</keyword>
<dbReference type="Pfam" id="PF01244">
    <property type="entry name" value="Peptidase_M19"/>
    <property type="match status" value="1"/>
</dbReference>
<dbReference type="CDD" id="cd01301">
    <property type="entry name" value="rDP_like"/>
    <property type="match status" value="1"/>
</dbReference>
<dbReference type="GO" id="GO:0070573">
    <property type="term" value="F:metallodipeptidase activity"/>
    <property type="evidence" value="ECO:0007669"/>
    <property type="project" value="InterPro"/>
</dbReference>
<keyword evidence="1" id="KW-0224">Dipeptidase</keyword>
<dbReference type="SUPFAM" id="SSF51556">
    <property type="entry name" value="Metallo-dependent hydrolases"/>
    <property type="match status" value="1"/>
</dbReference>
<keyword evidence="1" id="KW-0645">Protease</keyword>
<dbReference type="Proteomes" id="UP000694546">
    <property type="component" value="Chromosome 14"/>
</dbReference>
<keyword evidence="1" id="KW-0862">Zinc</keyword>
<dbReference type="OrthoDB" id="445695at2759"/>
<dbReference type="GO" id="GO:0006508">
    <property type="term" value="P:proteolysis"/>
    <property type="evidence" value="ECO:0007669"/>
    <property type="project" value="UniProtKB-KW"/>
</dbReference>
<dbReference type="EC" id="3.4.13.19" evidence="1"/>
<evidence type="ECO:0000313" key="2">
    <source>
        <dbReference type="Ensembl" id="ENSGMOP00000004184.2"/>
    </source>
</evidence>
<comment type="subunit">
    <text evidence="1">Homodimer; disulfide-linked.</text>
</comment>
<dbReference type="GeneTree" id="ENSGT00940000160211"/>
<dbReference type="Gene3D" id="3.20.20.140">
    <property type="entry name" value="Metal-dependent hydrolases"/>
    <property type="match status" value="1"/>
</dbReference>
<dbReference type="InterPro" id="IPR032466">
    <property type="entry name" value="Metal_Hydrolase"/>
</dbReference>
<dbReference type="GO" id="GO:0048589">
    <property type="term" value="P:developmental growth"/>
    <property type="evidence" value="ECO:0007669"/>
    <property type="project" value="Ensembl"/>
</dbReference>
<dbReference type="PROSITE" id="PS51365">
    <property type="entry name" value="RENAL_DIPEPTIDASE_2"/>
    <property type="match status" value="1"/>
</dbReference>
<organism evidence="2 3">
    <name type="scientific">Gadus morhua</name>
    <name type="common">Atlantic cod</name>
    <dbReference type="NCBI Taxonomy" id="8049"/>
    <lineage>
        <taxon>Eukaryota</taxon>
        <taxon>Metazoa</taxon>
        <taxon>Chordata</taxon>
        <taxon>Craniata</taxon>
        <taxon>Vertebrata</taxon>
        <taxon>Euteleostomi</taxon>
        <taxon>Actinopterygii</taxon>
        <taxon>Neopterygii</taxon>
        <taxon>Teleostei</taxon>
        <taxon>Neoteleostei</taxon>
        <taxon>Acanthomorphata</taxon>
        <taxon>Zeiogadaria</taxon>
        <taxon>Gadariae</taxon>
        <taxon>Gadiformes</taxon>
        <taxon>Gadoidei</taxon>
        <taxon>Gadidae</taxon>
        <taxon>Gadus</taxon>
    </lineage>
</organism>
<keyword evidence="1" id="KW-0479">Metal-binding</keyword>
<comment type="catalytic activity">
    <reaction evidence="1">
        <text>an L-aminoacyl-L-amino acid + H2O = 2 an L-alpha-amino acid</text>
        <dbReference type="Rhea" id="RHEA:48940"/>
        <dbReference type="ChEBI" id="CHEBI:15377"/>
        <dbReference type="ChEBI" id="CHEBI:59869"/>
        <dbReference type="ChEBI" id="CHEBI:77460"/>
        <dbReference type="EC" id="3.4.13.19"/>
    </reaction>
</comment>
<dbReference type="PANTHER" id="PTHR10443">
    <property type="entry name" value="MICROSOMAL DIPEPTIDASE"/>
    <property type="match status" value="1"/>
</dbReference>
<reference evidence="2" key="1">
    <citation type="submission" date="2025-08" db="UniProtKB">
        <authorList>
            <consortium name="Ensembl"/>
        </authorList>
    </citation>
    <scope>IDENTIFICATION</scope>
</reference>
<keyword evidence="1" id="KW-0472">Membrane</keyword>
<sequence length="440" mass="48757">MAPASLRFTDATFGPAGSMPSTICSSIFRLAMFSSVCGQLLGDSETDRVQDLMSRYPLIDGHNDLALQLRRHYHNLLSRVDLQHLPSMATDIARLRAGRVQTQVFAAYVLCGAQEKDAVRLTLEQLDVIRRMCTEYTDMELVTTAEGLRGAESRGKIACVLSIEGGHSLDSSLPTLRMFYLLGVRSMALTHNCNTPWAGSSSDLYNFYQRENNTLTLFGQAVVQEMNRLGMIVDLSHSSWETARAAISVSKAPVVFSHSSAYAICNHSRNVPDWLLHELKKNRGLIMVTLFSDFVACEGQANVSSVADHFDHIRNTIGAEFIGIGGDYEGVLRFPLGLEDVSKYPVLIKELLRRKWPEQEVAGVLRQNFLRVFDEVEKVRDELRLSPPGEAQIAPEEVDHPCRLVLRPPRPQAPTSAPSSGPPRFLSVALLLPASLLALH</sequence>
<dbReference type="PROSITE" id="PS00869">
    <property type="entry name" value="RENAL_DIPEPTIDASE_1"/>
    <property type="match status" value="1"/>
</dbReference>
<evidence type="ECO:0000256" key="1">
    <source>
        <dbReference type="RuleBase" id="RU341113"/>
    </source>
</evidence>
<keyword evidence="1" id="KW-0449">Lipoprotein</keyword>
<accession>A0A8C4YZN3</accession>
<dbReference type="GO" id="GO:0098552">
    <property type="term" value="C:side of membrane"/>
    <property type="evidence" value="ECO:0007669"/>
    <property type="project" value="UniProtKB-KW"/>
</dbReference>
<dbReference type="AlphaFoldDB" id="A0A8C4YZN3"/>